<evidence type="ECO:0008006" key="4">
    <source>
        <dbReference type="Google" id="ProtNLM"/>
    </source>
</evidence>
<evidence type="ECO:0000313" key="2">
    <source>
        <dbReference type="EMBL" id="GLR19933.1"/>
    </source>
</evidence>
<accession>A0AA37WGK4</accession>
<evidence type="ECO:0000313" key="3">
    <source>
        <dbReference type="Proteomes" id="UP001156666"/>
    </source>
</evidence>
<name>A0AA37WGK4_9BACT</name>
<protein>
    <recommendedName>
        <fullName evidence="4">DUF2291 domain-containing protein</fullName>
    </recommendedName>
</protein>
<reference evidence="2" key="1">
    <citation type="journal article" date="2014" name="Int. J. Syst. Evol. Microbiol.">
        <title>Complete genome sequence of Corynebacterium casei LMG S-19264T (=DSM 44701T), isolated from a smear-ripened cheese.</title>
        <authorList>
            <consortium name="US DOE Joint Genome Institute (JGI-PGF)"/>
            <person name="Walter F."/>
            <person name="Albersmeier A."/>
            <person name="Kalinowski J."/>
            <person name="Ruckert C."/>
        </authorList>
    </citation>
    <scope>NUCLEOTIDE SEQUENCE</scope>
    <source>
        <strain evidence="2">NBRC 108769</strain>
    </source>
</reference>
<dbReference type="Gene3D" id="2.40.50.420">
    <property type="entry name" value="Envelope glycoprotein gp160, DUF2291, alpha/beta domain"/>
    <property type="match status" value="1"/>
</dbReference>
<dbReference type="RefSeq" id="WP_235293460.1">
    <property type="nucleotide sequence ID" value="NZ_BSOH01000037.1"/>
</dbReference>
<dbReference type="EMBL" id="BSOH01000037">
    <property type="protein sequence ID" value="GLR19933.1"/>
    <property type="molecule type" value="Genomic_DNA"/>
</dbReference>
<reference evidence="2" key="2">
    <citation type="submission" date="2023-01" db="EMBL/GenBank/DDBJ databases">
        <title>Draft genome sequence of Portibacter lacus strain NBRC 108769.</title>
        <authorList>
            <person name="Sun Q."/>
            <person name="Mori K."/>
        </authorList>
    </citation>
    <scope>NUCLEOTIDE SEQUENCE</scope>
    <source>
        <strain evidence="2">NBRC 108769</strain>
    </source>
</reference>
<sequence length="206" mass="23510">MNNTIKYLLITIIAGVSLYNAIYFKKLDEVKKEASNTTFNAKNYANQFFKNDVESFKAINASDFLNHINADAQAYAENNGHKLGISSDYNFIVEGNAIVLEIEEEYIVVELESDQQRLKIATDFIFGNAIREGARRANIGDYQNTMDFNNISVELNNIVREQILPPFLQEVKVSDRIYFKGAAKVNTKRHTNENMKVIPMLLKINN</sequence>
<dbReference type="SUPFAM" id="SSF141318">
    <property type="entry name" value="TM0957-like"/>
    <property type="match status" value="1"/>
</dbReference>
<dbReference type="Proteomes" id="UP001156666">
    <property type="component" value="Unassembled WGS sequence"/>
</dbReference>
<keyword evidence="1" id="KW-0812">Transmembrane</keyword>
<organism evidence="2 3">
    <name type="scientific">Portibacter lacus</name>
    <dbReference type="NCBI Taxonomy" id="1099794"/>
    <lineage>
        <taxon>Bacteria</taxon>
        <taxon>Pseudomonadati</taxon>
        <taxon>Bacteroidota</taxon>
        <taxon>Saprospiria</taxon>
        <taxon>Saprospirales</taxon>
        <taxon>Haliscomenobacteraceae</taxon>
        <taxon>Portibacter</taxon>
    </lineage>
</organism>
<dbReference type="Pfam" id="PF10054">
    <property type="entry name" value="DUF2291"/>
    <property type="match status" value="1"/>
</dbReference>
<evidence type="ECO:0000256" key="1">
    <source>
        <dbReference type="SAM" id="Phobius"/>
    </source>
</evidence>
<gene>
    <name evidence="2" type="ORF">GCM10007940_45490</name>
</gene>
<keyword evidence="1" id="KW-0472">Membrane</keyword>
<keyword evidence="3" id="KW-1185">Reference proteome</keyword>
<dbReference type="InterPro" id="IPR014582">
    <property type="entry name" value="UCP033535_lipo"/>
</dbReference>
<dbReference type="Gene3D" id="1.10.10.1260">
    <property type="entry name" value="Envelope glycoprotein gp160, DUF2291, helical domain"/>
    <property type="match status" value="1"/>
</dbReference>
<proteinExistence type="predicted"/>
<keyword evidence="1" id="KW-1133">Transmembrane helix</keyword>
<feature type="transmembrane region" description="Helical" evidence="1">
    <location>
        <begin position="6"/>
        <end position="24"/>
    </location>
</feature>
<comment type="caution">
    <text evidence="2">The sequence shown here is derived from an EMBL/GenBank/DDBJ whole genome shotgun (WGS) entry which is preliminary data.</text>
</comment>
<dbReference type="AlphaFoldDB" id="A0AA37WGK4"/>
<dbReference type="InterPro" id="IPR036215">
    <property type="entry name" value="TM0957-like_sf"/>
</dbReference>